<feature type="transmembrane region" description="Helical" evidence="1">
    <location>
        <begin position="346"/>
        <end position="368"/>
    </location>
</feature>
<gene>
    <name evidence="2" type="ORF">D5F53_31045</name>
</gene>
<dbReference type="GO" id="GO:0008643">
    <property type="term" value="P:carbohydrate transport"/>
    <property type="evidence" value="ECO:0007669"/>
    <property type="project" value="InterPro"/>
</dbReference>
<dbReference type="EMBL" id="CP032412">
    <property type="protein sequence ID" value="AYB47980.1"/>
    <property type="molecule type" value="Genomic_DNA"/>
</dbReference>
<keyword evidence="1" id="KW-1133">Transmembrane helix</keyword>
<feature type="transmembrane region" description="Helical" evidence="1">
    <location>
        <begin position="81"/>
        <end position="105"/>
    </location>
</feature>
<feature type="transmembrane region" description="Helical" evidence="1">
    <location>
        <begin position="210"/>
        <end position="233"/>
    </location>
</feature>
<feature type="transmembrane region" description="Helical" evidence="1">
    <location>
        <begin position="54"/>
        <end position="75"/>
    </location>
</feature>
<feature type="transmembrane region" description="Helical" evidence="1">
    <location>
        <begin position="20"/>
        <end position="42"/>
    </location>
</feature>
<dbReference type="PANTHER" id="PTHR11328:SF24">
    <property type="entry name" value="MAJOR FACILITATOR SUPERFAMILY (MFS) PROFILE DOMAIN-CONTAINING PROTEIN"/>
    <property type="match status" value="1"/>
</dbReference>
<feature type="transmembrane region" description="Helical" evidence="1">
    <location>
        <begin position="388"/>
        <end position="407"/>
    </location>
</feature>
<dbReference type="KEGG" id="plw:D5F53_31045"/>
<dbReference type="InterPro" id="IPR036259">
    <property type="entry name" value="MFS_trans_sf"/>
</dbReference>
<dbReference type="SUPFAM" id="SSF103473">
    <property type="entry name" value="MFS general substrate transporter"/>
    <property type="match status" value="1"/>
</dbReference>
<proteinExistence type="predicted"/>
<keyword evidence="3" id="KW-1185">Reference proteome</keyword>
<feature type="transmembrane region" description="Helical" evidence="1">
    <location>
        <begin position="126"/>
        <end position="148"/>
    </location>
</feature>
<name>A0A385TU99_PAELA</name>
<feature type="transmembrane region" description="Helical" evidence="1">
    <location>
        <begin position="303"/>
        <end position="325"/>
    </location>
</feature>
<dbReference type="Pfam" id="PF13347">
    <property type="entry name" value="MFS_2"/>
    <property type="match status" value="1"/>
</dbReference>
<accession>A0A385TU99</accession>
<reference evidence="2 3" key="1">
    <citation type="submission" date="2018-09" db="EMBL/GenBank/DDBJ databases">
        <title>Genome Sequence of Paenibacillus lautus Strain E7593-69, Azo Dye-Degrading Bacteria, Isolated from Commercial Tattoo Inks.</title>
        <authorList>
            <person name="Nho S.W."/>
            <person name="Kim S.-J."/>
            <person name="Kweon O."/>
            <person name="Cerniglia C.E."/>
        </authorList>
    </citation>
    <scope>NUCLEOTIDE SEQUENCE [LARGE SCALE GENOMIC DNA]</scope>
    <source>
        <strain evidence="2 3">E7593-69</strain>
    </source>
</reference>
<evidence type="ECO:0000256" key="1">
    <source>
        <dbReference type="SAM" id="Phobius"/>
    </source>
</evidence>
<evidence type="ECO:0000313" key="2">
    <source>
        <dbReference type="EMBL" id="AYB47980.1"/>
    </source>
</evidence>
<evidence type="ECO:0000313" key="3">
    <source>
        <dbReference type="Proteomes" id="UP000266552"/>
    </source>
</evidence>
<sequence length="429" mass="48111">MHNVFLKYYTDIIGLSPKYVAWVYIIYNIWNAINDPVLGVWIDRMRHRAQRGKYVYIMRVTVPFMIVASFLMMLSNPAWDQWLIFLLYTGLLFIYDTAATAYSIAYQSFMLIAAPTKEERIDVGVIQNYLSQAMSFLITLIPTLLLVGDGKQEVIIPIFSAVIVAEAIFFTWALRGLREDAQMYESLDKQHIDTKEVYKEAWQIIKSRPFLTFIIFTIVTGPVFFYFTPFLYYMDSVVQSTGIEATVIDVSTHVIALLFLPVMGSIVKKNGTKKSVYLGTIFVVLGYGGIFLADGIWTAAASYVLIVFTVNYLRTAISPVGALLIDENERTTGVRKTGLFNGLFSLFTVAFSSLQTVIFINVIGAYGYDGLAAEQSESAMLGIRVATGLIPLAAFLLGLIPLALYPFDKKKEDDISAFSNNARRGGVEM</sequence>
<dbReference type="InterPro" id="IPR039672">
    <property type="entry name" value="MFS_2"/>
</dbReference>
<protein>
    <submittedName>
        <fullName evidence="2">MFS transporter</fullName>
    </submittedName>
</protein>
<dbReference type="Proteomes" id="UP000266552">
    <property type="component" value="Chromosome"/>
</dbReference>
<dbReference type="GO" id="GO:0005886">
    <property type="term" value="C:plasma membrane"/>
    <property type="evidence" value="ECO:0007669"/>
    <property type="project" value="TreeGrafter"/>
</dbReference>
<dbReference type="AlphaFoldDB" id="A0A385TU99"/>
<keyword evidence="1" id="KW-0472">Membrane</keyword>
<keyword evidence="1" id="KW-0812">Transmembrane</keyword>
<dbReference type="PANTHER" id="PTHR11328">
    <property type="entry name" value="MAJOR FACILITATOR SUPERFAMILY DOMAIN-CONTAINING PROTEIN"/>
    <property type="match status" value="1"/>
</dbReference>
<feature type="transmembrane region" description="Helical" evidence="1">
    <location>
        <begin position="245"/>
        <end position="264"/>
    </location>
</feature>
<organism evidence="2 3">
    <name type="scientific">Paenibacillus lautus</name>
    <name type="common">Bacillus lautus</name>
    <dbReference type="NCBI Taxonomy" id="1401"/>
    <lineage>
        <taxon>Bacteria</taxon>
        <taxon>Bacillati</taxon>
        <taxon>Bacillota</taxon>
        <taxon>Bacilli</taxon>
        <taxon>Bacillales</taxon>
        <taxon>Paenibacillaceae</taxon>
        <taxon>Paenibacillus</taxon>
    </lineage>
</organism>
<feature type="transmembrane region" description="Helical" evidence="1">
    <location>
        <begin position="154"/>
        <end position="174"/>
    </location>
</feature>
<dbReference type="Gene3D" id="1.20.1250.20">
    <property type="entry name" value="MFS general substrate transporter like domains"/>
    <property type="match status" value="2"/>
</dbReference>
<feature type="transmembrane region" description="Helical" evidence="1">
    <location>
        <begin position="276"/>
        <end position="297"/>
    </location>
</feature>
<dbReference type="GO" id="GO:0015293">
    <property type="term" value="F:symporter activity"/>
    <property type="evidence" value="ECO:0007669"/>
    <property type="project" value="InterPro"/>
</dbReference>